<dbReference type="InterPro" id="IPR043127">
    <property type="entry name" value="Sec-1-like_dom3a"/>
</dbReference>
<dbReference type="PANTHER" id="PTHR11679">
    <property type="entry name" value="VESICLE PROTEIN SORTING-ASSOCIATED"/>
    <property type="match status" value="1"/>
</dbReference>
<reference evidence="8" key="1">
    <citation type="submission" date="2017-01" db="EMBL/GenBank/DDBJ databases">
        <title>A deep insight into the sialotranscriptome of adult male and female Cluex tarsalis mosquitoes.</title>
        <authorList>
            <person name="Ribeiro J.M."/>
            <person name="Moreira F."/>
            <person name="Bernard K.A."/>
            <person name="Calvo E."/>
        </authorList>
    </citation>
    <scope>NUCLEOTIDE SEQUENCE</scope>
    <source>
        <strain evidence="8">Kern County</strain>
        <tissue evidence="8">Salivary glands</tissue>
    </source>
</reference>
<dbReference type="InterPro" id="IPR043154">
    <property type="entry name" value="Sec-1-like_dom1"/>
</dbReference>
<dbReference type="InterPro" id="IPR001619">
    <property type="entry name" value="Sec1-like"/>
</dbReference>
<evidence type="ECO:0000256" key="1">
    <source>
        <dbReference type="ARBA" id="ARBA00004170"/>
    </source>
</evidence>
<keyword evidence="5" id="KW-0472">Membrane</keyword>
<evidence type="ECO:0000256" key="2">
    <source>
        <dbReference type="ARBA" id="ARBA00004496"/>
    </source>
</evidence>
<keyword evidence="4" id="KW-0963">Cytoplasm</keyword>
<dbReference type="EMBL" id="GFDL01010378">
    <property type="protein sequence ID" value="JAV24667.1"/>
    <property type="molecule type" value="Transcribed_RNA"/>
</dbReference>
<dbReference type="SUPFAM" id="SSF56815">
    <property type="entry name" value="Sec1/munc18-like (SM) proteins"/>
    <property type="match status" value="1"/>
</dbReference>
<dbReference type="GO" id="GO:0005737">
    <property type="term" value="C:cytoplasm"/>
    <property type="evidence" value="ECO:0007669"/>
    <property type="project" value="UniProtKB-SubCell"/>
</dbReference>
<evidence type="ECO:0000256" key="5">
    <source>
        <dbReference type="ARBA" id="ARBA00023136"/>
    </source>
</evidence>
<dbReference type="InterPro" id="IPR027482">
    <property type="entry name" value="Sec1-like_dom2"/>
</dbReference>
<dbReference type="InterPro" id="IPR036045">
    <property type="entry name" value="Sec1-like_sf"/>
</dbReference>
<name>A0A1Q3FAU3_CULTA</name>
<dbReference type="AlphaFoldDB" id="A0A1Q3FAU3"/>
<dbReference type="FunFam" id="3.40.50.2060:FF:000002">
    <property type="entry name" value="sec1 family domain-containing protein 1"/>
    <property type="match status" value="1"/>
</dbReference>
<dbReference type="Pfam" id="PF00995">
    <property type="entry name" value="Sec1"/>
    <property type="match status" value="1"/>
</dbReference>
<dbReference type="FunFam" id="1.25.40.60:FF:000002">
    <property type="entry name" value="Sec1 family domain containing 1"/>
    <property type="match status" value="1"/>
</dbReference>
<accession>A0A1Q3FAU3</accession>
<dbReference type="GO" id="GO:0016020">
    <property type="term" value="C:membrane"/>
    <property type="evidence" value="ECO:0007669"/>
    <property type="project" value="UniProtKB-SubCell"/>
</dbReference>
<evidence type="ECO:0000313" key="8">
    <source>
        <dbReference type="EMBL" id="JAV24667.1"/>
    </source>
</evidence>
<evidence type="ECO:0000256" key="7">
    <source>
        <dbReference type="ARBA" id="ARBA00073989"/>
    </source>
</evidence>
<dbReference type="Gene3D" id="3.40.50.2060">
    <property type="match status" value="1"/>
</dbReference>
<dbReference type="Gene3D" id="3.40.50.1910">
    <property type="match status" value="1"/>
</dbReference>
<dbReference type="GO" id="GO:0016192">
    <property type="term" value="P:vesicle-mediated transport"/>
    <property type="evidence" value="ECO:0007669"/>
    <property type="project" value="InterPro"/>
</dbReference>
<evidence type="ECO:0000256" key="6">
    <source>
        <dbReference type="ARBA" id="ARBA00056448"/>
    </source>
</evidence>
<dbReference type="PIRSF" id="PIRSF005715">
    <property type="entry name" value="VPS45_Sec1"/>
    <property type="match status" value="1"/>
</dbReference>
<evidence type="ECO:0000256" key="3">
    <source>
        <dbReference type="ARBA" id="ARBA00009884"/>
    </source>
</evidence>
<sequence>MLTLKDRQINAIKQMLNLNQPQTKALAAEPVWKLLIYDRIGQDIISPLISIRELRELGVTLHIQLHSDRDSIPDVPAIYFCAPTEENLGRIAQDFQNGLYDVYHLNFISPISRQRLEDLAAGALQAGCVANIHKVYDQYVNFITLEDDMFVLKHQNSDSLSYYAINRANTQDFEMEGIMDSIVDSLFSVFVTLGNVPIIRCPKNSAAEMVARKLEKKLRENLWDARNNLFHMDATQTGTFSFQRPLLILMDRNVDMATPLHHTWTYQALAHDVLELSLNRVIVEEDSEKAAATGAKSKMKACDLDSRDKFWSSHKGSPFPTVAEAIQEELEQYRSSEDEIKKLRTTMGIEGEMDVAFSMVNDNTAKLTNAVNSLPQLMEKKRLIDMHTKIATNILNFIKSRRLDSFFELEEKIMSKQALDRALVEVMKDPEFGTPEDKMRLFIIYYICSNVADAEYQRLEQVLKECGCDLAPMPYVQRWKSIMKSTVTNPNQYEGSGTKTVSMFSKLVTQGSSFVMEGVKNLVVKRHNLPVTKITEQLMECRAGGELDDYLYLDPKLLKGGDVVPKNRAPFQDAIVFMVGGGNYIEYQNLVDFIKTKQTGNANRRIIYGASTLTNAKQFLKQLSLLGQEIGGA</sequence>
<dbReference type="Gene3D" id="3.90.830.10">
    <property type="entry name" value="Syntaxin Binding Protein 1, Chain A, domain 2"/>
    <property type="match status" value="1"/>
</dbReference>
<organism evidence="8">
    <name type="scientific">Culex tarsalis</name>
    <name type="common">Encephalitis mosquito</name>
    <dbReference type="NCBI Taxonomy" id="7177"/>
    <lineage>
        <taxon>Eukaryota</taxon>
        <taxon>Metazoa</taxon>
        <taxon>Ecdysozoa</taxon>
        <taxon>Arthropoda</taxon>
        <taxon>Hexapoda</taxon>
        <taxon>Insecta</taxon>
        <taxon>Pterygota</taxon>
        <taxon>Neoptera</taxon>
        <taxon>Endopterygota</taxon>
        <taxon>Diptera</taxon>
        <taxon>Nematocera</taxon>
        <taxon>Culicoidea</taxon>
        <taxon>Culicidae</taxon>
        <taxon>Culicinae</taxon>
        <taxon>Culicini</taxon>
        <taxon>Culex</taxon>
        <taxon>Culex</taxon>
    </lineage>
</organism>
<comment type="subcellular location">
    <subcellularLocation>
        <location evidence="2">Cytoplasm</location>
    </subcellularLocation>
    <subcellularLocation>
        <location evidence="1">Membrane</location>
        <topology evidence="1">Peripheral membrane protein</topology>
    </subcellularLocation>
</comment>
<evidence type="ECO:0000256" key="4">
    <source>
        <dbReference type="ARBA" id="ARBA00022490"/>
    </source>
</evidence>
<proteinExistence type="inferred from homology"/>
<comment type="function">
    <text evidence="6">Non-vital for development.</text>
</comment>
<dbReference type="Gene3D" id="1.25.40.60">
    <property type="match status" value="1"/>
</dbReference>
<protein>
    <recommendedName>
        <fullName evidence="7">Protein sly1 homolog</fullName>
    </recommendedName>
</protein>
<comment type="similarity">
    <text evidence="3">Belongs to the STXBP/unc-18/SEC1 family.</text>
</comment>